<sequence>MRLWDYMILCLGGRLDWVPFSHLLKRCAREMKQDTFASKKAKRGKSQHVDSPKTPTTKLWMEHFQTLLASRFDPYVILNSSNDQHIVVDNNGVHYIVFDFEHLVTIFLCGKQPYRLEFQFSDTTLRKLVEILYLIPYHEDETTESIMDLFQKMHSPHIPLLIDESEKAIKYGKPILLFGPNCCKRVHLSALKDLHIAAKGRFHKYVYLRCFFFLKKKMCALSQSVHLLWNDINWDDIIKQSIVAEGHNLRRQLRIAEKKIIRLEKETRLEFTDVNFFFWFIFPKKKKN</sequence>
<protein>
    <submittedName>
        <fullName evidence="1">Uncharacterized protein</fullName>
    </submittedName>
</protein>
<organism evidence="1 2">
    <name type="scientific">Reticulomyxa filosa</name>
    <dbReference type="NCBI Taxonomy" id="46433"/>
    <lineage>
        <taxon>Eukaryota</taxon>
        <taxon>Sar</taxon>
        <taxon>Rhizaria</taxon>
        <taxon>Retaria</taxon>
        <taxon>Foraminifera</taxon>
        <taxon>Monothalamids</taxon>
        <taxon>Reticulomyxidae</taxon>
        <taxon>Reticulomyxa</taxon>
    </lineage>
</organism>
<accession>X6NUQ5</accession>
<dbReference type="Proteomes" id="UP000023152">
    <property type="component" value="Unassembled WGS sequence"/>
</dbReference>
<proteinExistence type="predicted"/>
<gene>
    <name evidence="1" type="ORF">RFI_07088</name>
</gene>
<comment type="caution">
    <text evidence="1">The sequence shown here is derived from an EMBL/GenBank/DDBJ whole genome shotgun (WGS) entry which is preliminary data.</text>
</comment>
<evidence type="ECO:0000313" key="2">
    <source>
        <dbReference type="Proteomes" id="UP000023152"/>
    </source>
</evidence>
<dbReference type="AlphaFoldDB" id="X6NUQ5"/>
<dbReference type="EMBL" id="ASPP01005709">
    <property type="protein sequence ID" value="ETO30035.1"/>
    <property type="molecule type" value="Genomic_DNA"/>
</dbReference>
<evidence type="ECO:0000313" key="1">
    <source>
        <dbReference type="EMBL" id="ETO30035.1"/>
    </source>
</evidence>
<keyword evidence="2" id="KW-1185">Reference proteome</keyword>
<name>X6NUQ5_RETFI</name>
<reference evidence="1 2" key="1">
    <citation type="journal article" date="2013" name="Curr. Biol.">
        <title>The Genome of the Foraminiferan Reticulomyxa filosa.</title>
        <authorList>
            <person name="Glockner G."/>
            <person name="Hulsmann N."/>
            <person name="Schleicher M."/>
            <person name="Noegel A.A."/>
            <person name="Eichinger L."/>
            <person name="Gallinger C."/>
            <person name="Pawlowski J."/>
            <person name="Sierra R."/>
            <person name="Euteneuer U."/>
            <person name="Pillet L."/>
            <person name="Moustafa A."/>
            <person name="Platzer M."/>
            <person name="Groth M."/>
            <person name="Szafranski K."/>
            <person name="Schliwa M."/>
        </authorList>
    </citation>
    <scope>NUCLEOTIDE SEQUENCE [LARGE SCALE GENOMIC DNA]</scope>
</reference>